<proteinExistence type="predicted"/>
<accession>A0A7C3PJY0</accession>
<keyword evidence="1" id="KW-0812">Transmembrane</keyword>
<gene>
    <name evidence="2" type="ORF">ENR64_19525</name>
</gene>
<dbReference type="EMBL" id="DSRU01000277">
    <property type="protein sequence ID" value="HFM99900.1"/>
    <property type="molecule type" value="Genomic_DNA"/>
</dbReference>
<dbReference type="InterPro" id="IPR021275">
    <property type="entry name" value="DUF2854"/>
</dbReference>
<evidence type="ECO:0000256" key="1">
    <source>
        <dbReference type="SAM" id="Phobius"/>
    </source>
</evidence>
<protein>
    <submittedName>
        <fullName evidence="2">DUF2854 domain-containing protein</fullName>
    </submittedName>
</protein>
<name>A0A7C3PJY0_9CYAN</name>
<dbReference type="PANTHER" id="PTHR35551:SF1">
    <property type="entry name" value="ACCLIMATION OF PHOTOSYNTHESIS TO ENVIRONMENT"/>
    <property type="match status" value="1"/>
</dbReference>
<feature type="transmembrane region" description="Helical" evidence="1">
    <location>
        <begin position="7"/>
        <end position="27"/>
    </location>
</feature>
<sequence>MLRQISLGSLGMTVGGVITIIGFAAYFSGNATLNLAGFFYGIPLLLGGFALKAAELKPTPYTEQPTEALVALRDRQATATQNQIRKDVTRYRYGQEAHLDSTLSHLGLSPTDEERPLLKGIREISTDGAYTLVLEFDSPMIPFEIWQQKQEKMTNFFGPNVEVQLHQPKDEQVDVLLVSTVGKTVAAA</sequence>
<keyword evidence="1" id="KW-1133">Transmembrane helix</keyword>
<organism evidence="2">
    <name type="scientific">Oscillatoriales cyanobacterium SpSt-418</name>
    <dbReference type="NCBI Taxonomy" id="2282169"/>
    <lineage>
        <taxon>Bacteria</taxon>
        <taxon>Bacillati</taxon>
        <taxon>Cyanobacteriota</taxon>
        <taxon>Cyanophyceae</taxon>
        <taxon>Oscillatoriophycideae</taxon>
        <taxon>Oscillatoriales</taxon>
    </lineage>
</organism>
<keyword evidence="1" id="KW-0472">Membrane</keyword>
<feature type="transmembrane region" description="Helical" evidence="1">
    <location>
        <begin position="33"/>
        <end position="51"/>
    </location>
</feature>
<evidence type="ECO:0000313" key="2">
    <source>
        <dbReference type="EMBL" id="HFM99900.1"/>
    </source>
</evidence>
<dbReference type="Pfam" id="PF11016">
    <property type="entry name" value="DUF2854"/>
    <property type="match status" value="1"/>
</dbReference>
<reference evidence="2" key="1">
    <citation type="journal article" date="2020" name="mSystems">
        <title>Genome- and Community-Level Interaction Insights into Carbon Utilization and Element Cycling Functions of Hydrothermarchaeota in Hydrothermal Sediment.</title>
        <authorList>
            <person name="Zhou Z."/>
            <person name="Liu Y."/>
            <person name="Xu W."/>
            <person name="Pan J."/>
            <person name="Luo Z.H."/>
            <person name="Li M."/>
        </authorList>
    </citation>
    <scope>NUCLEOTIDE SEQUENCE [LARGE SCALE GENOMIC DNA]</scope>
    <source>
        <strain evidence="2">SpSt-418</strain>
    </source>
</reference>
<comment type="caution">
    <text evidence="2">The sequence shown here is derived from an EMBL/GenBank/DDBJ whole genome shotgun (WGS) entry which is preliminary data.</text>
</comment>
<dbReference type="PANTHER" id="PTHR35551">
    <property type="match status" value="1"/>
</dbReference>
<dbReference type="AlphaFoldDB" id="A0A7C3PJY0"/>